<reference evidence="3 4" key="1">
    <citation type="submission" date="2016-01" db="EMBL/GenBank/DDBJ databases">
        <authorList>
            <person name="Oliw E.H."/>
        </authorList>
    </citation>
    <scope>NUCLEOTIDE SEQUENCE [LARGE SCALE GENOMIC DNA]</scope>
    <source>
        <strain evidence="3">LMG 22029</strain>
    </source>
</reference>
<dbReference type="PROSITE" id="PS51257">
    <property type="entry name" value="PROKAR_LIPOPROTEIN"/>
    <property type="match status" value="1"/>
</dbReference>
<evidence type="ECO:0000256" key="1">
    <source>
        <dbReference type="SAM" id="SignalP"/>
    </source>
</evidence>
<protein>
    <submittedName>
        <fullName evidence="3">Lipoprotein</fullName>
    </submittedName>
</protein>
<feature type="domain" description="DUF4136" evidence="2">
    <location>
        <begin position="34"/>
        <end position="169"/>
    </location>
</feature>
<gene>
    <name evidence="3" type="ORF">AWB64_03383</name>
</gene>
<dbReference type="InterPro" id="IPR025411">
    <property type="entry name" value="DUF4136"/>
</dbReference>
<keyword evidence="1" id="KW-0732">Signal</keyword>
<dbReference type="EMBL" id="FCOC02000009">
    <property type="protein sequence ID" value="SAL34653.1"/>
    <property type="molecule type" value="Genomic_DNA"/>
</dbReference>
<dbReference type="RefSeq" id="WP_157766642.1">
    <property type="nucleotide sequence ID" value="NZ_FCOC02000009.1"/>
</dbReference>
<keyword evidence="3" id="KW-0449">Lipoprotein</keyword>
<dbReference type="AlphaFoldDB" id="A0A158GRV0"/>
<accession>A0A158GRV0</accession>
<evidence type="ECO:0000313" key="4">
    <source>
        <dbReference type="Proteomes" id="UP000054893"/>
    </source>
</evidence>
<name>A0A158GRV0_CABSO</name>
<dbReference type="OrthoDB" id="9026125at2"/>
<proteinExistence type="predicted"/>
<sequence length="182" mass="19274">MKLRSMSGAVLLLALLGGCAGEQPVRVSAYRESAFSTDSAAMTYALQLQAGADSNAARLLDDAMTAQGLRPASTDNADYLIELGYATRPQRVRVQAACLAAASESACGDTEAPPGFFGRKRYVHALTVQFVGRASGATVYRVSVTHADRDPDPDAALPALMKCAFAGFPLQNAERRELARCD</sequence>
<feature type="chain" id="PRO_5007810427" evidence="1">
    <location>
        <begin position="21"/>
        <end position="182"/>
    </location>
</feature>
<dbReference type="Proteomes" id="UP000054893">
    <property type="component" value="Unassembled WGS sequence"/>
</dbReference>
<organism evidence="3 4">
    <name type="scientific">Caballeronia sordidicola</name>
    <name type="common">Burkholderia sordidicola</name>
    <dbReference type="NCBI Taxonomy" id="196367"/>
    <lineage>
        <taxon>Bacteria</taxon>
        <taxon>Pseudomonadati</taxon>
        <taxon>Pseudomonadota</taxon>
        <taxon>Betaproteobacteria</taxon>
        <taxon>Burkholderiales</taxon>
        <taxon>Burkholderiaceae</taxon>
        <taxon>Caballeronia</taxon>
    </lineage>
</organism>
<evidence type="ECO:0000313" key="3">
    <source>
        <dbReference type="EMBL" id="SAL34653.1"/>
    </source>
</evidence>
<dbReference type="Pfam" id="PF13590">
    <property type="entry name" value="DUF4136"/>
    <property type="match status" value="1"/>
</dbReference>
<evidence type="ECO:0000259" key="2">
    <source>
        <dbReference type="Pfam" id="PF13590"/>
    </source>
</evidence>
<feature type="signal peptide" evidence="1">
    <location>
        <begin position="1"/>
        <end position="20"/>
    </location>
</feature>